<dbReference type="SMART" id="SM00327">
    <property type="entry name" value="VWA"/>
    <property type="match status" value="1"/>
</dbReference>
<evidence type="ECO:0000259" key="9">
    <source>
        <dbReference type="PROSITE" id="PS50234"/>
    </source>
</evidence>
<dbReference type="PANTHER" id="PTHR24020">
    <property type="entry name" value="COLLAGEN ALPHA"/>
    <property type="match status" value="1"/>
</dbReference>
<evidence type="ECO:0000256" key="4">
    <source>
        <dbReference type="ARBA" id="ARBA00022729"/>
    </source>
</evidence>
<reference evidence="12" key="1">
    <citation type="journal article" date="2017" name="Nat. Commun.">
        <title>The North American bullfrog draft genome provides insight into hormonal regulation of long noncoding RNA.</title>
        <authorList>
            <person name="Hammond S.A."/>
            <person name="Warren R.L."/>
            <person name="Vandervalk B.P."/>
            <person name="Kucuk E."/>
            <person name="Khan H."/>
            <person name="Gibb E.A."/>
            <person name="Pandoh P."/>
            <person name="Kirk H."/>
            <person name="Zhao Y."/>
            <person name="Jones M."/>
            <person name="Mungall A.J."/>
            <person name="Coope R."/>
            <person name="Pleasance S."/>
            <person name="Moore R.A."/>
            <person name="Holt R.A."/>
            <person name="Round J.M."/>
            <person name="Ohora S."/>
            <person name="Walle B.V."/>
            <person name="Veldhoen N."/>
            <person name="Helbing C.C."/>
            <person name="Birol I."/>
        </authorList>
    </citation>
    <scope>NUCLEOTIDE SEQUENCE [LARGE SCALE GENOMIC DNA]</scope>
</reference>
<dbReference type="InterPro" id="IPR036465">
    <property type="entry name" value="vWFA_dom_sf"/>
</dbReference>
<evidence type="ECO:0008006" key="13">
    <source>
        <dbReference type="Google" id="ProtNLM"/>
    </source>
</evidence>
<feature type="domain" description="VWFA" evidence="9">
    <location>
        <begin position="297"/>
        <end position="474"/>
    </location>
</feature>
<dbReference type="Proteomes" id="UP000228934">
    <property type="component" value="Unassembled WGS sequence"/>
</dbReference>
<evidence type="ECO:0000256" key="2">
    <source>
        <dbReference type="ARBA" id="ARBA00022525"/>
    </source>
</evidence>
<feature type="region of interest" description="Disordered" evidence="8">
    <location>
        <begin position="619"/>
        <end position="898"/>
    </location>
</feature>
<dbReference type="SUPFAM" id="SSF49265">
    <property type="entry name" value="Fibronectin type III"/>
    <property type="match status" value="2"/>
</dbReference>
<dbReference type="FunFam" id="3.40.50.410:FF:000004">
    <property type="entry name" value="collagen alpha-6(VI) chain"/>
    <property type="match status" value="1"/>
</dbReference>
<evidence type="ECO:0000256" key="1">
    <source>
        <dbReference type="ARBA" id="ARBA00004498"/>
    </source>
</evidence>
<keyword evidence="3" id="KW-0272">Extracellular matrix</keyword>
<dbReference type="PROSITE" id="PS50853">
    <property type="entry name" value="FN3"/>
    <property type="match status" value="2"/>
</dbReference>
<dbReference type="SUPFAM" id="SSF53300">
    <property type="entry name" value="vWA-like"/>
    <property type="match status" value="1"/>
</dbReference>
<evidence type="ECO:0000256" key="5">
    <source>
        <dbReference type="ARBA" id="ARBA00022737"/>
    </source>
</evidence>
<feature type="region of interest" description="Disordered" evidence="8">
    <location>
        <begin position="482"/>
        <end position="597"/>
    </location>
</feature>
<dbReference type="Gene3D" id="2.60.40.10">
    <property type="entry name" value="Immunoglobulins"/>
    <property type="match status" value="3"/>
</dbReference>
<dbReference type="EMBL" id="KV927973">
    <property type="protein sequence ID" value="PIO33802.1"/>
    <property type="molecule type" value="Genomic_DNA"/>
</dbReference>
<dbReference type="InterPro" id="IPR036116">
    <property type="entry name" value="FN3_sf"/>
</dbReference>
<dbReference type="InterPro" id="IPR002035">
    <property type="entry name" value="VWF_A"/>
</dbReference>
<feature type="compositionally biased region" description="Pro residues" evidence="8">
    <location>
        <begin position="627"/>
        <end position="644"/>
    </location>
</feature>
<dbReference type="GO" id="GO:0007155">
    <property type="term" value="P:cell adhesion"/>
    <property type="evidence" value="ECO:0007669"/>
    <property type="project" value="UniProtKB-KW"/>
</dbReference>
<evidence type="ECO:0000313" key="11">
    <source>
        <dbReference type="EMBL" id="PIO33802.1"/>
    </source>
</evidence>
<dbReference type="Pfam" id="PF00092">
    <property type="entry name" value="VWA"/>
    <property type="match status" value="1"/>
</dbReference>
<sequence>SDSPKSQYLAPSIRSYHLTNLHPNTRYIVNVQAVYSNTEGPPATLIQATDSSSVKLLPVKDLQVIDTGVNTLKLSWKKTPGITHYKISWVPFDGGARNSKIVSADASFFTIPDLKESATYNIYVSSIIGNREGSPVLLTAKTLILPKVDLFEVKETTGDTALLSWTGVTGATSYLLSWRLSSHSSVEQLAGSYRSFRLSGLQYGKTYVFAIKPLFGEMEGPERVITKTISEPVRKPVPSPTVHGPRLTTTSERTTTVRPIVNPRPSPPPETAKFTSSAARGTTAFISEPICAKLKTDIVFLVDESSSIGPSNFNKVKDFLYRIVSYFPKIGPQGTQIAIVQYSEEPRTEFHLNENKDRNSILKAIRNMQYFGGNTKTGRGIGHVLKELFQVSKGMRPSSPHLILLITDGQSQDNVMQPSRVAHALGIRMIAVGVGAADMDELRSIMMHRNLDDLFFVSTFDDFPLIVQELIETICTESKATVKTQAEEDVNPEPDRPETLPEEPVGPCSSSCSKGLKGEKGETGPPGQSTFTGLQTGGFDLLNINSKGEKGERGLPGQDGIPGLPGRPGRTGPPGPPGLMGLQGYPGPPGPKGDRGEPGYVLGGVDGLAGIGGIPGSPGAKGYPGAPGLPGPPGVPGFPGPQGPPGLSIKGPRGKIGSKGDKGDQGESGRPGLPGPIGLDGPTGFQGTKGEKGEAGIGYPGVQGLKGMQGDKGAMGPVGPPGPKGVQGLQGIEGQAGLRGKKGQDGEKGEKGERGDIGPIGPAGRAGLPGPTGLKGDQGIQGFPGAPAMGVVGPTGKKGARGDIGPVGPQGSKGIKGDEGNKGIKGEPGYGIPGQAGPKGDPGERGNIGLSGKPGPKGEDGDRGQKGEPGTSWTLPGIRGKDVSRNGRVLEGQSIHVH</sequence>
<feature type="compositionally biased region" description="Basic and acidic residues" evidence="8">
    <location>
        <begin position="742"/>
        <end position="756"/>
    </location>
</feature>
<feature type="compositionally biased region" description="Basic and acidic residues" evidence="8">
    <location>
        <begin position="658"/>
        <end position="667"/>
    </location>
</feature>
<keyword evidence="5" id="KW-0677">Repeat</keyword>
<comment type="subcellular location">
    <subcellularLocation>
        <location evidence="1">Secreted</location>
        <location evidence="1">Extracellular space</location>
        <location evidence="1">Extracellular matrix</location>
    </subcellularLocation>
</comment>
<name>A0A2G9S105_AQUCT</name>
<evidence type="ECO:0000256" key="3">
    <source>
        <dbReference type="ARBA" id="ARBA00022530"/>
    </source>
</evidence>
<dbReference type="SMART" id="SM00060">
    <property type="entry name" value="FN3"/>
    <property type="match status" value="2"/>
</dbReference>
<feature type="domain" description="Fibronectin type-III" evidence="10">
    <location>
        <begin position="1"/>
        <end position="53"/>
    </location>
</feature>
<dbReference type="InterPro" id="IPR050525">
    <property type="entry name" value="ECM_Assembly_Org"/>
</dbReference>
<accession>A0A2G9S105</accession>
<evidence type="ECO:0000259" key="10">
    <source>
        <dbReference type="PROSITE" id="PS50853"/>
    </source>
</evidence>
<dbReference type="Pfam" id="PF01391">
    <property type="entry name" value="Collagen"/>
    <property type="match status" value="4"/>
</dbReference>
<feature type="non-terminal residue" evidence="11">
    <location>
        <position position="1"/>
    </location>
</feature>
<evidence type="ECO:0000256" key="8">
    <source>
        <dbReference type="SAM" id="MobiDB-lite"/>
    </source>
</evidence>
<protein>
    <recommendedName>
        <fullName evidence="13">Collagen alpha-1(VII) chain</fullName>
    </recommendedName>
</protein>
<dbReference type="InterPro" id="IPR008160">
    <property type="entry name" value="Collagen"/>
</dbReference>
<dbReference type="PROSITE" id="PS50234">
    <property type="entry name" value="VWFA"/>
    <property type="match status" value="1"/>
</dbReference>
<keyword evidence="2" id="KW-0964">Secreted</keyword>
<dbReference type="PRINTS" id="PR00453">
    <property type="entry name" value="VWFADOMAIN"/>
</dbReference>
<proteinExistence type="predicted"/>
<keyword evidence="12" id="KW-1185">Reference proteome</keyword>
<gene>
    <name evidence="11" type="ORF">AB205_0166860</name>
</gene>
<feature type="compositionally biased region" description="Basic and acidic residues" evidence="8">
    <location>
        <begin position="815"/>
        <end position="825"/>
    </location>
</feature>
<evidence type="ECO:0000256" key="7">
    <source>
        <dbReference type="ARBA" id="ARBA00023180"/>
    </source>
</evidence>
<dbReference type="Gene3D" id="3.40.50.410">
    <property type="entry name" value="von Willebrand factor, type A domain"/>
    <property type="match status" value="1"/>
</dbReference>
<dbReference type="InterPro" id="IPR013783">
    <property type="entry name" value="Ig-like_fold"/>
</dbReference>
<feature type="compositionally biased region" description="Low complexity" evidence="8">
    <location>
        <begin position="561"/>
        <end position="570"/>
    </location>
</feature>
<feature type="domain" description="Fibronectin type-III" evidence="10">
    <location>
        <begin position="58"/>
        <end position="147"/>
    </location>
</feature>
<evidence type="ECO:0000256" key="6">
    <source>
        <dbReference type="ARBA" id="ARBA00022889"/>
    </source>
</evidence>
<dbReference type="OrthoDB" id="196393at2759"/>
<feature type="compositionally biased region" description="Basic and acidic residues" evidence="8">
    <location>
        <begin position="856"/>
        <end position="866"/>
    </location>
</feature>
<keyword evidence="6" id="KW-0130">Cell adhesion</keyword>
<dbReference type="CDD" id="cd00063">
    <property type="entry name" value="FN3"/>
    <property type="match status" value="3"/>
</dbReference>
<dbReference type="Pfam" id="PF00041">
    <property type="entry name" value="fn3"/>
    <property type="match status" value="1"/>
</dbReference>
<organism evidence="11 12">
    <name type="scientific">Aquarana catesbeiana</name>
    <name type="common">American bullfrog</name>
    <name type="synonym">Rana catesbeiana</name>
    <dbReference type="NCBI Taxonomy" id="8400"/>
    <lineage>
        <taxon>Eukaryota</taxon>
        <taxon>Metazoa</taxon>
        <taxon>Chordata</taxon>
        <taxon>Craniata</taxon>
        <taxon>Vertebrata</taxon>
        <taxon>Euteleostomi</taxon>
        <taxon>Amphibia</taxon>
        <taxon>Batrachia</taxon>
        <taxon>Anura</taxon>
        <taxon>Neobatrachia</taxon>
        <taxon>Ranoidea</taxon>
        <taxon>Ranidae</taxon>
        <taxon>Aquarana</taxon>
    </lineage>
</organism>
<dbReference type="PANTHER" id="PTHR24020:SF84">
    <property type="entry name" value="VWFA DOMAIN-CONTAINING PROTEIN"/>
    <property type="match status" value="1"/>
</dbReference>
<dbReference type="InterPro" id="IPR003961">
    <property type="entry name" value="FN3_dom"/>
</dbReference>
<evidence type="ECO:0000313" key="12">
    <source>
        <dbReference type="Proteomes" id="UP000228934"/>
    </source>
</evidence>
<feature type="non-terminal residue" evidence="11">
    <location>
        <position position="898"/>
    </location>
</feature>
<dbReference type="AlphaFoldDB" id="A0A2G9S105"/>
<keyword evidence="4" id="KW-0732">Signal</keyword>
<keyword evidence="7" id="KW-0325">Glycoprotein</keyword>